<dbReference type="Proteomes" id="UP000019109">
    <property type="component" value="Unassembled WGS sequence"/>
</dbReference>
<protein>
    <submittedName>
        <fullName evidence="1">Uncharacterized protein</fullName>
    </submittedName>
</protein>
<evidence type="ECO:0000313" key="1">
    <source>
        <dbReference type="EMBL" id="GAE88811.1"/>
    </source>
</evidence>
<dbReference type="AlphaFoldDB" id="W4V6J0"/>
<name>W4V6J0_9FIRM</name>
<dbReference type="STRING" id="1294263.JCM21531_2286"/>
<sequence>MNKRLTDILPSKREFDCRSLLFYHKESTVISYSKIAERINKTGVREFIDFKNC</sequence>
<evidence type="ECO:0000313" key="2">
    <source>
        <dbReference type="Proteomes" id="UP000019109"/>
    </source>
</evidence>
<accession>W4V6J0</accession>
<gene>
    <name evidence="1" type="ORF">JCM21531_2286</name>
</gene>
<keyword evidence="2" id="KW-1185">Reference proteome</keyword>
<proteinExistence type="predicted"/>
<comment type="caution">
    <text evidence="1">The sequence shown here is derived from an EMBL/GenBank/DDBJ whole genome shotgun (WGS) entry which is preliminary data.</text>
</comment>
<organism evidence="1 2">
    <name type="scientific">Acetivibrio straminisolvens JCM 21531</name>
    <dbReference type="NCBI Taxonomy" id="1294263"/>
    <lineage>
        <taxon>Bacteria</taxon>
        <taxon>Bacillati</taxon>
        <taxon>Bacillota</taxon>
        <taxon>Clostridia</taxon>
        <taxon>Eubacteriales</taxon>
        <taxon>Oscillospiraceae</taxon>
        <taxon>Acetivibrio</taxon>
    </lineage>
</organism>
<dbReference type="EMBL" id="BAVR01000025">
    <property type="protein sequence ID" value="GAE88811.1"/>
    <property type="molecule type" value="Genomic_DNA"/>
</dbReference>
<reference evidence="1" key="1">
    <citation type="journal article" date="2014" name="Genome Announc.">
        <title>Draft Genome Sequence of Clostridium straminisolvens Strain JCM 21531T, Isolated from a Cellulose-Degrading Bacterial Community.</title>
        <authorList>
            <person name="Yuki M."/>
            <person name="Oshima K."/>
            <person name="Suda W."/>
            <person name="Sakamoto M."/>
            <person name="Kitamura K."/>
            <person name="Iida T."/>
            <person name="Hattori M."/>
            <person name="Ohkuma M."/>
        </authorList>
    </citation>
    <scope>NUCLEOTIDE SEQUENCE [LARGE SCALE GENOMIC DNA]</scope>
    <source>
        <strain evidence="1">JCM 21531</strain>
    </source>
</reference>